<name>A0AAD6ZL68_9AGAR</name>
<accession>A0AAD6ZL68</accession>
<keyword evidence="3" id="KW-1185">Reference proteome</keyword>
<evidence type="ECO:0000313" key="3">
    <source>
        <dbReference type="Proteomes" id="UP001218218"/>
    </source>
</evidence>
<comment type="caution">
    <text evidence="2">The sequence shown here is derived from an EMBL/GenBank/DDBJ whole genome shotgun (WGS) entry which is preliminary data.</text>
</comment>
<organism evidence="2 3">
    <name type="scientific">Mycena albidolilacea</name>
    <dbReference type="NCBI Taxonomy" id="1033008"/>
    <lineage>
        <taxon>Eukaryota</taxon>
        <taxon>Fungi</taxon>
        <taxon>Dikarya</taxon>
        <taxon>Basidiomycota</taxon>
        <taxon>Agaricomycotina</taxon>
        <taxon>Agaricomycetes</taxon>
        <taxon>Agaricomycetidae</taxon>
        <taxon>Agaricales</taxon>
        <taxon>Marasmiineae</taxon>
        <taxon>Mycenaceae</taxon>
        <taxon>Mycena</taxon>
    </lineage>
</organism>
<feature type="region of interest" description="Disordered" evidence="1">
    <location>
        <begin position="1"/>
        <end position="24"/>
    </location>
</feature>
<gene>
    <name evidence="2" type="ORF">DFH08DRAFT_968050</name>
</gene>
<dbReference type="EMBL" id="JARIHO010000041">
    <property type="protein sequence ID" value="KAJ7327643.1"/>
    <property type="molecule type" value="Genomic_DNA"/>
</dbReference>
<feature type="region of interest" description="Disordered" evidence="1">
    <location>
        <begin position="239"/>
        <end position="260"/>
    </location>
</feature>
<reference evidence="2" key="1">
    <citation type="submission" date="2023-03" db="EMBL/GenBank/DDBJ databases">
        <title>Massive genome expansion in bonnet fungi (Mycena s.s.) driven by repeated elements and novel gene families across ecological guilds.</title>
        <authorList>
            <consortium name="Lawrence Berkeley National Laboratory"/>
            <person name="Harder C.B."/>
            <person name="Miyauchi S."/>
            <person name="Viragh M."/>
            <person name="Kuo A."/>
            <person name="Thoen E."/>
            <person name="Andreopoulos B."/>
            <person name="Lu D."/>
            <person name="Skrede I."/>
            <person name="Drula E."/>
            <person name="Henrissat B."/>
            <person name="Morin E."/>
            <person name="Kohler A."/>
            <person name="Barry K."/>
            <person name="LaButti K."/>
            <person name="Morin E."/>
            <person name="Salamov A."/>
            <person name="Lipzen A."/>
            <person name="Mereny Z."/>
            <person name="Hegedus B."/>
            <person name="Baldrian P."/>
            <person name="Stursova M."/>
            <person name="Weitz H."/>
            <person name="Taylor A."/>
            <person name="Grigoriev I.V."/>
            <person name="Nagy L.G."/>
            <person name="Martin F."/>
            <person name="Kauserud H."/>
        </authorList>
    </citation>
    <scope>NUCLEOTIDE SEQUENCE</scope>
    <source>
        <strain evidence="2">CBHHK002</strain>
    </source>
</reference>
<sequence>MSSAPDADVATRSQRPEPATPLDIHPASPDCLQVCRRPSSPLLRVYAHIFLPPVCAAACTPTPKSRRRLTIPPALIRRLQFTDCMLKGRRRRKLNTQRCSTLPTPIPRLRLTDCIMLSAPGTLTLTPPYNVAYVLAISCDYRSCTQENVERVCPSLCPALGLSLSLLPPSFAFSPFPPRLIPSHRSLPTHCATASIHQCRLALAALPILPSTSTLFPSRLNTHPALLASGRLPRLATSPYDLPEPARRHTQVNNTATPPARPCAWDPLTQLANYSSLTYTRLKPEPTTAHALLVPLLAIFIPSSPSLPPSPRSLPLFPRSLPPSSSSIARLVSFLPWSGPERADINTTDVCYPHWCYRARERTDSQRPRKCPSPIHSASLLSSTFVPLPGAHRVSTPPPASLLSSLRVAYLFICIPSPSKSDE</sequence>
<protein>
    <submittedName>
        <fullName evidence="2">Uncharacterized protein</fullName>
    </submittedName>
</protein>
<dbReference type="AlphaFoldDB" id="A0AAD6ZL68"/>
<evidence type="ECO:0000313" key="2">
    <source>
        <dbReference type="EMBL" id="KAJ7327643.1"/>
    </source>
</evidence>
<dbReference type="Proteomes" id="UP001218218">
    <property type="component" value="Unassembled WGS sequence"/>
</dbReference>
<proteinExistence type="predicted"/>
<evidence type="ECO:0000256" key="1">
    <source>
        <dbReference type="SAM" id="MobiDB-lite"/>
    </source>
</evidence>